<proteinExistence type="predicted"/>
<evidence type="ECO:0000313" key="3">
    <source>
        <dbReference type="Proteomes" id="UP000023152"/>
    </source>
</evidence>
<dbReference type="Proteomes" id="UP000023152">
    <property type="component" value="Unassembled WGS sequence"/>
</dbReference>
<evidence type="ECO:0000256" key="1">
    <source>
        <dbReference type="SAM" id="Phobius"/>
    </source>
</evidence>
<evidence type="ECO:0000313" key="2">
    <source>
        <dbReference type="EMBL" id="ETO35745.1"/>
    </source>
</evidence>
<protein>
    <submittedName>
        <fullName evidence="2">Uncharacterized protein</fullName>
    </submittedName>
</protein>
<gene>
    <name evidence="2" type="ORF">RFI_01317</name>
</gene>
<name>X6PB23_RETFI</name>
<sequence>MFLVYYSIFPNCFKNLNILLIFENFCEKIDCRDCIVITNFFSISKNKKMITNLNIENVIIAKQRFLINLFHTFFCVVYVLIARNVLKKLIKDFDKYQQTNKYLKGGIIVYIKIQ</sequence>
<comment type="caution">
    <text evidence="2">The sequence shown here is derived from an EMBL/GenBank/DDBJ whole genome shotgun (WGS) entry which is preliminary data.</text>
</comment>
<keyword evidence="1" id="KW-0812">Transmembrane</keyword>
<feature type="transmembrane region" description="Helical" evidence="1">
    <location>
        <begin position="65"/>
        <end position="86"/>
    </location>
</feature>
<organism evidence="2 3">
    <name type="scientific">Reticulomyxa filosa</name>
    <dbReference type="NCBI Taxonomy" id="46433"/>
    <lineage>
        <taxon>Eukaryota</taxon>
        <taxon>Sar</taxon>
        <taxon>Rhizaria</taxon>
        <taxon>Retaria</taxon>
        <taxon>Foraminifera</taxon>
        <taxon>Monothalamids</taxon>
        <taxon>Reticulomyxidae</taxon>
        <taxon>Reticulomyxa</taxon>
    </lineage>
</organism>
<dbReference type="EMBL" id="ASPP01001334">
    <property type="protein sequence ID" value="ETO35745.1"/>
    <property type="molecule type" value="Genomic_DNA"/>
</dbReference>
<dbReference type="AlphaFoldDB" id="X6PB23"/>
<keyword evidence="1" id="KW-1133">Transmembrane helix</keyword>
<accession>X6PB23</accession>
<keyword evidence="3" id="KW-1185">Reference proteome</keyword>
<keyword evidence="1" id="KW-0472">Membrane</keyword>
<reference evidence="2 3" key="1">
    <citation type="journal article" date="2013" name="Curr. Biol.">
        <title>The Genome of the Foraminiferan Reticulomyxa filosa.</title>
        <authorList>
            <person name="Glockner G."/>
            <person name="Hulsmann N."/>
            <person name="Schleicher M."/>
            <person name="Noegel A.A."/>
            <person name="Eichinger L."/>
            <person name="Gallinger C."/>
            <person name="Pawlowski J."/>
            <person name="Sierra R."/>
            <person name="Euteneuer U."/>
            <person name="Pillet L."/>
            <person name="Moustafa A."/>
            <person name="Platzer M."/>
            <person name="Groth M."/>
            <person name="Szafranski K."/>
            <person name="Schliwa M."/>
        </authorList>
    </citation>
    <scope>NUCLEOTIDE SEQUENCE [LARGE SCALE GENOMIC DNA]</scope>
</reference>